<evidence type="ECO:0000256" key="4">
    <source>
        <dbReference type="RuleBase" id="RU363099"/>
    </source>
</evidence>
<proteinExistence type="inferred from homology"/>
<dbReference type="Proteomes" id="UP000026961">
    <property type="component" value="Chromosome 7"/>
</dbReference>
<dbReference type="Gene3D" id="2.40.480.10">
    <property type="entry name" value="Allene oxide cyclase-like"/>
    <property type="match status" value="1"/>
</dbReference>
<keyword evidence="3 4" id="KW-0964">Secreted</keyword>
<evidence type="ECO:0000259" key="6">
    <source>
        <dbReference type="Pfam" id="PF12620"/>
    </source>
</evidence>
<sequence length="465" mass="50850">MAAWMKVQSSGGRQLLSVVYLVAAVVIILPATSSRWRPQWLWREDRGVATHLHLFMHDVLTGPDATAVDVVNGTGRAFDVAGGLRFGQVVVMDDVLTEGPSRSSPRVGRTQGFYVFSDMNVPALLFCMNVVLTAGPYAGSTVTILGRDHITQPLRELSVVGGTGAFRMATGYVLWRTASWQFRADAVLELDVFVHTRPEYLQSPPPPPLHHRPPPPTVVSPLRPLFRRRFQWLTVSDGWKRGVLGDGGGWRWWQCASRTMNRISGGGDTLLLWSRWVVEVAGLLPDLLRHGGGGGGGPNGGSAHAQATAVGPTRWSDRWQCLSWRVNSLENIVSENLSRPVAHRRFNSITAAAAEERAPILGSLWMGVCTGHDLVVSSCMPPLPQSSSSSQQDNRNHVGFVIWVELGPHAQSRLTGLMLNLLKFNDKLRGNPLLSPVMLTPKSMAQCNKLLFCVVSAEATSHLTS</sequence>
<keyword evidence="4" id="KW-0052">Apoplast</keyword>
<dbReference type="STRING" id="40148.A0A0E0AF14"/>
<dbReference type="GO" id="GO:0048046">
    <property type="term" value="C:apoplast"/>
    <property type="evidence" value="ECO:0007669"/>
    <property type="project" value="UniProtKB-SubCell"/>
</dbReference>
<keyword evidence="5" id="KW-1133">Transmembrane helix</keyword>
<dbReference type="PANTHER" id="PTHR21495">
    <property type="entry name" value="NUCLEOPORIN-RELATED"/>
    <property type="match status" value="1"/>
</dbReference>
<dbReference type="GO" id="GO:0009699">
    <property type="term" value="P:phenylpropanoid biosynthetic process"/>
    <property type="evidence" value="ECO:0007669"/>
    <property type="project" value="UniProtKB-ARBA"/>
</dbReference>
<dbReference type="InterPro" id="IPR022256">
    <property type="entry name" value="DUF3778"/>
</dbReference>
<comment type="function">
    <text evidence="4">Dirigent proteins impart stereoselectivity on the phenoxy radical-coupling reaction, yielding optically active lignans from two molecules of coniferyl alcohol in the biosynthesis of lignans, flavonolignans, and alkaloids and thus plays a central role in plant secondary metabolism.</text>
</comment>
<feature type="transmembrane region" description="Helical" evidence="5">
    <location>
        <begin position="15"/>
        <end position="33"/>
    </location>
</feature>
<dbReference type="Gramene" id="OGLUM07G00530.1">
    <property type="protein sequence ID" value="OGLUM07G00530.1"/>
    <property type="gene ID" value="OGLUM07G00530"/>
</dbReference>
<dbReference type="Pfam" id="PF03018">
    <property type="entry name" value="Dirigent"/>
    <property type="match status" value="1"/>
</dbReference>
<evidence type="ECO:0000313" key="8">
    <source>
        <dbReference type="Proteomes" id="UP000026961"/>
    </source>
</evidence>
<dbReference type="InterPro" id="IPR044859">
    <property type="entry name" value="Allene_oxi_cyc_Dirigent"/>
</dbReference>
<keyword evidence="5" id="KW-0472">Membrane</keyword>
<protein>
    <recommendedName>
        <fullName evidence="4">Dirigent protein</fullName>
    </recommendedName>
</protein>
<evidence type="ECO:0000256" key="2">
    <source>
        <dbReference type="ARBA" id="ARBA00011738"/>
    </source>
</evidence>
<keyword evidence="5" id="KW-0812">Transmembrane</keyword>
<dbReference type="HOGENOM" id="CLU_047071_0_0_1"/>
<dbReference type="eggNOG" id="ENOG502S7A5">
    <property type="taxonomic scope" value="Eukaryota"/>
</dbReference>
<evidence type="ECO:0000256" key="5">
    <source>
        <dbReference type="SAM" id="Phobius"/>
    </source>
</evidence>
<organism evidence="7">
    <name type="scientific">Oryza glumipatula</name>
    <dbReference type="NCBI Taxonomy" id="40148"/>
    <lineage>
        <taxon>Eukaryota</taxon>
        <taxon>Viridiplantae</taxon>
        <taxon>Streptophyta</taxon>
        <taxon>Embryophyta</taxon>
        <taxon>Tracheophyta</taxon>
        <taxon>Spermatophyta</taxon>
        <taxon>Magnoliopsida</taxon>
        <taxon>Liliopsida</taxon>
        <taxon>Poales</taxon>
        <taxon>Poaceae</taxon>
        <taxon>BOP clade</taxon>
        <taxon>Oryzoideae</taxon>
        <taxon>Oryzeae</taxon>
        <taxon>Oryzinae</taxon>
        <taxon>Oryza</taxon>
    </lineage>
</organism>
<accession>A0A0E0AF14</accession>
<keyword evidence="8" id="KW-1185">Reference proteome</keyword>
<dbReference type="InterPro" id="IPR004265">
    <property type="entry name" value="Dirigent"/>
</dbReference>
<comment type="subcellular location">
    <subcellularLocation>
        <location evidence="4">Secreted</location>
        <location evidence="4">Extracellular space</location>
        <location evidence="4">Apoplast</location>
    </subcellularLocation>
</comment>
<reference evidence="7" key="1">
    <citation type="submission" date="2015-04" db="UniProtKB">
        <authorList>
            <consortium name="EnsemblPlants"/>
        </authorList>
    </citation>
    <scope>IDENTIFICATION</scope>
</reference>
<comment type="similarity">
    <text evidence="1 4">Belongs to the plant dirigent protein family.</text>
</comment>
<dbReference type="AlphaFoldDB" id="A0A0E0AF14"/>
<name>A0A0E0AF14_9ORYZ</name>
<dbReference type="Pfam" id="PF12620">
    <property type="entry name" value="DUF3778"/>
    <property type="match status" value="1"/>
</dbReference>
<dbReference type="EnsemblPlants" id="OGLUM07G00530.1">
    <property type="protein sequence ID" value="OGLUM07G00530.1"/>
    <property type="gene ID" value="OGLUM07G00530"/>
</dbReference>
<evidence type="ECO:0000256" key="1">
    <source>
        <dbReference type="ARBA" id="ARBA00010746"/>
    </source>
</evidence>
<feature type="domain" description="DUF3778" evidence="6">
    <location>
        <begin position="385"/>
        <end position="441"/>
    </location>
</feature>
<evidence type="ECO:0000256" key="3">
    <source>
        <dbReference type="ARBA" id="ARBA00022525"/>
    </source>
</evidence>
<reference evidence="7" key="2">
    <citation type="submission" date="2018-05" db="EMBL/GenBank/DDBJ databases">
        <title>OgluRS3 (Oryza glumaepatula Reference Sequence Version 3).</title>
        <authorList>
            <person name="Zhang J."/>
            <person name="Kudrna D."/>
            <person name="Lee S."/>
            <person name="Talag J."/>
            <person name="Welchert J."/>
            <person name="Wing R.A."/>
        </authorList>
    </citation>
    <scope>NUCLEOTIDE SEQUENCE [LARGE SCALE GENOMIC DNA]</scope>
</reference>
<comment type="subunit">
    <text evidence="2 4">Homodimer.</text>
</comment>
<evidence type="ECO:0000313" key="7">
    <source>
        <dbReference type="EnsemblPlants" id="OGLUM07G00530.1"/>
    </source>
</evidence>